<sequence length="146" mass="15733">MAQSFSMIPYLAVLTVFGLIQSASSLECFTCGVFLSAPERKCQGEATLVNCSLSDGPGCLFVSAKFDDGTFYVMKKCASKTEQYMKDGECADIQLESKDGTKISGSKCYCTGDQCNNSSIERLSLLALVLVLFTSLSNINILSARL</sequence>
<dbReference type="PANTHER" id="PTHR33562">
    <property type="entry name" value="ATILLA, ISOFORM B-RELATED-RELATED"/>
    <property type="match status" value="1"/>
</dbReference>
<feature type="signal peptide" evidence="2">
    <location>
        <begin position="1"/>
        <end position="25"/>
    </location>
</feature>
<keyword evidence="1 2" id="KW-0732">Signal</keyword>
<keyword evidence="3" id="KW-1185">Reference proteome</keyword>
<dbReference type="Proteomes" id="UP000887566">
    <property type="component" value="Unplaced"/>
</dbReference>
<organism evidence="3 4">
    <name type="scientific">Plectus sambesii</name>
    <dbReference type="NCBI Taxonomy" id="2011161"/>
    <lineage>
        <taxon>Eukaryota</taxon>
        <taxon>Metazoa</taxon>
        <taxon>Ecdysozoa</taxon>
        <taxon>Nematoda</taxon>
        <taxon>Chromadorea</taxon>
        <taxon>Plectida</taxon>
        <taxon>Plectina</taxon>
        <taxon>Plectoidea</taxon>
        <taxon>Plectidae</taxon>
        <taxon>Plectus</taxon>
    </lineage>
</organism>
<evidence type="ECO:0000313" key="4">
    <source>
        <dbReference type="WBParaSite" id="PSAMB.scaffold5576size11365.g26879.t1"/>
    </source>
</evidence>
<reference evidence="4" key="1">
    <citation type="submission" date="2022-11" db="UniProtKB">
        <authorList>
            <consortium name="WormBaseParasite"/>
        </authorList>
    </citation>
    <scope>IDENTIFICATION</scope>
</reference>
<dbReference type="AlphaFoldDB" id="A0A914X109"/>
<dbReference type="InterPro" id="IPR050975">
    <property type="entry name" value="Sleep_regulator"/>
</dbReference>
<evidence type="ECO:0000256" key="2">
    <source>
        <dbReference type="SAM" id="SignalP"/>
    </source>
</evidence>
<accession>A0A914X109</accession>
<dbReference type="WBParaSite" id="PSAMB.scaffold5576size11365.g26879.t1">
    <property type="protein sequence ID" value="PSAMB.scaffold5576size11365.g26879.t1"/>
    <property type="gene ID" value="PSAMB.scaffold5576size11365.g26879"/>
</dbReference>
<proteinExistence type="predicted"/>
<evidence type="ECO:0000256" key="1">
    <source>
        <dbReference type="ARBA" id="ARBA00022729"/>
    </source>
</evidence>
<name>A0A914X109_9BILA</name>
<feature type="chain" id="PRO_5037056572" evidence="2">
    <location>
        <begin position="26"/>
        <end position="146"/>
    </location>
</feature>
<evidence type="ECO:0000313" key="3">
    <source>
        <dbReference type="Proteomes" id="UP000887566"/>
    </source>
</evidence>
<protein>
    <submittedName>
        <fullName evidence="4">Protein sleepless</fullName>
    </submittedName>
</protein>